<evidence type="ECO:0000256" key="1">
    <source>
        <dbReference type="SAM" id="MobiDB-lite"/>
    </source>
</evidence>
<feature type="compositionally biased region" description="Low complexity" evidence="1">
    <location>
        <begin position="1"/>
        <end position="10"/>
    </location>
</feature>
<keyword evidence="3" id="KW-1185">Reference proteome</keyword>
<name>A0ABQ4ZBX6_9ASTR</name>
<proteinExistence type="predicted"/>
<evidence type="ECO:0000313" key="3">
    <source>
        <dbReference type="Proteomes" id="UP001151760"/>
    </source>
</evidence>
<reference evidence="2" key="1">
    <citation type="journal article" date="2022" name="Int. J. Mol. Sci.">
        <title>Draft Genome of Tanacetum Coccineum: Genomic Comparison of Closely Related Tanacetum-Family Plants.</title>
        <authorList>
            <person name="Yamashiro T."/>
            <person name="Shiraishi A."/>
            <person name="Nakayama K."/>
            <person name="Satake H."/>
        </authorList>
    </citation>
    <scope>NUCLEOTIDE SEQUENCE</scope>
</reference>
<accession>A0ABQ4ZBX6</accession>
<sequence>MSPSSSSIPQPHHEPHTPHRSPRHCHNYSQDPQGEDGTSGGVVAGALLATEIGVAAKALATEMGVEAKARYEIIFPWDKCIVTTIVAGPFRDQNIVVTGNGPSATYLSREIAMVAKEVHKSPRSQIAKVTKSVSHEMMETCSWKIRITFFASRDLDEVAEMGAGTYCGY</sequence>
<feature type="region of interest" description="Disordered" evidence="1">
    <location>
        <begin position="1"/>
        <end position="40"/>
    </location>
</feature>
<dbReference type="Gene3D" id="3.50.50.60">
    <property type="entry name" value="FAD/NAD(P)-binding domain"/>
    <property type="match status" value="1"/>
</dbReference>
<reference evidence="2" key="2">
    <citation type="submission" date="2022-01" db="EMBL/GenBank/DDBJ databases">
        <authorList>
            <person name="Yamashiro T."/>
            <person name="Shiraishi A."/>
            <person name="Satake H."/>
            <person name="Nakayama K."/>
        </authorList>
    </citation>
    <scope>NUCLEOTIDE SEQUENCE</scope>
</reference>
<organism evidence="2 3">
    <name type="scientific">Tanacetum coccineum</name>
    <dbReference type="NCBI Taxonomy" id="301880"/>
    <lineage>
        <taxon>Eukaryota</taxon>
        <taxon>Viridiplantae</taxon>
        <taxon>Streptophyta</taxon>
        <taxon>Embryophyta</taxon>
        <taxon>Tracheophyta</taxon>
        <taxon>Spermatophyta</taxon>
        <taxon>Magnoliopsida</taxon>
        <taxon>eudicotyledons</taxon>
        <taxon>Gunneridae</taxon>
        <taxon>Pentapetalae</taxon>
        <taxon>asterids</taxon>
        <taxon>campanulids</taxon>
        <taxon>Asterales</taxon>
        <taxon>Asteraceae</taxon>
        <taxon>Asteroideae</taxon>
        <taxon>Anthemideae</taxon>
        <taxon>Anthemidinae</taxon>
        <taxon>Tanacetum</taxon>
    </lineage>
</organism>
<dbReference type="Proteomes" id="UP001151760">
    <property type="component" value="Unassembled WGS sequence"/>
</dbReference>
<dbReference type="EMBL" id="BQNB010011212">
    <property type="protein sequence ID" value="GJS87615.1"/>
    <property type="molecule type" value="Genomic_DNA"/>
</dbReference>
<gene>
    <name evidence="2" type="ORF">Tco_0770251</name>
</gene>
<evidence type="ECO:0000313" key="2">
    <source>
        <dbReference type="EMBL" id="GJS87615.1"/>
    </source>
</evidence>
<comment type="caution">
    <text evidence="2">The sequence shown here is derived from an EMBL/GenBank/DDBJ whole genome shotgun (WGS) entry which is preliminary data.</text>
</comment>
<protein>
    <submittedName>
        <fullName evidence="2">Flavin-containing monooxygenase FMO GS-OX5-like protein</fullName>
    </submittedName>
</protein>
<dbReference type="InterPro" id="IPR036188">
    <property type="entry name" value="FAD/NAD-bd_sf"/>
</dbReference>